<feature type="transmembrane region" description="Helical" evidence="1">
    <location>
        <begin position="57"/>
        <end position="76"/>
    </location>
</feature>
<dbReference type="NCBIfam" id="TIGR03546">
    <property type="entry name" value="TIGR03546 family protein"/>
    <property type="match status" value="1"/>
</dbReference>
<proteinExistence type="predicted"/>
<dbReference type="Pfam" id="PF09835">
    <property type="entry name" value="DUF2062"/>
    <property type="match status" value="1"/>
</dbReference>
<protein>
    <submittedName>
        <fullName evidence="3">TIGR03546 family protein</fullName>
    </submittedName>
</protein>
<feature type="domain" description="DUF2062" evidence="2">
    <location>
        <begin position="7"/>
        <end position="140"/>
    </location>
</feature>
<dbReference type="RefSeq" id="WP_142943440.1">
    <property type="nucleotide sequence ID" value="NZ_VIKR01000005.1"/>
</dbReference>
<evidence type="ECO:0000313" key="4">
    <source>
        <dbReference type="Proteomes" id="UP000317839"/>
    </source>
</evidence>
<organism evidence="3 4">
    <name type="scientific">Aliikangiella marina</name>
    <dbReference type="NCBI Taxonomy" id="1712262"/>
    <lineage>
        <taxon>Bacteria</taxon>
        <taxon>Pseudomonadati</taxon>
        <taxon>Pseudomonadota</taxon>
        <taxon>Gammaproteobacteria</taxon>
        <taxon>Oceanospirillales</taxon>
        <taxon>Pleioneaceae</taxon>
        <taxon>Aliikangiella</taxon>
    </lineage>
</organism>
<keyword evidence="1" id="KW-1133">Transmembrane helix</keyword>
<feature type="transmembrane region" description="Helical" evidence="1">
    <location>
        <begin position="107"/>
        <end position="134"/>
    </location>
</feature>
<name>A0A545T4K4_9GAMM</name>
<dbReference type="InterPro" id="IPR018639">
    <property type="entry name" value="DUF2062"/>
</dbReference>
<evidence type="ECO:0000256" key="1">
    <source>
        <dbReference type="SAM" id="Phobius"/>
    </source>
</evidence>
<keyword evidence="1" id="KW-0812">Transmembrane</keyword>
<comment type="caution">
    <text evidence="3">The sequence shown here is derived from an EMBL/GenBank/DDBJ whole genome shotgun (WGS) entry which is preliminary data.</text>
</comment>
<evidence type="ECO:0000313" key="3">
    <source>
        <dbReference type="EMBL" id="TQV72112.1"/>
    </source>
</evidence>
<dbReference type="InterPro" id="IPR019935">
    <property type="entry name" value="CHP03546"/>
</dbReference>
<dbReference type="Proteomes" id="UP000317839">
    <property type="component" value="Unassembled WGS sequence"/>
</dbReference>
<accession>A0A545T4K4</accession>
<dbReference type="AlphaFoldDB" id="A0A545T4K4"/>
<reference evidence="3 4" key="1">
    <citation type="submission" date="2019-06" db="EMBL/GenBank/DDBJ databases">
        <title>Draft genome of Aliikangiella marina GYP-15.</title>
        <authorList>
            <person name="Wang G."/>
        </authorList>
    </citation>
    <scope>NUCLEOTIDE SEQUENCE [LARGE SCALE GENOMIC DNA]</scope>
    <source>
        <strain evidence="3 4">GYP-15</strain>
    </source>
</reference>
<evidence type="ECO:0000259" key="2">
    <source>
        <dbReference type="Pfam" id="PF09835"/>
    </source>
</evidence>
<dbReference type="EMBL" id="VIKR01000005">
    <property type="protein sequence ID" value="TQV72112.1"/>
    <property type="molecule type" value="Genomic_DNA"/>
</dbReference>
<dbReference type="OrthoDB" id="370141at2"/>
<gene>
    <name evidence="3" type="ORF">FLL45_17990</name>
</gene>
<keyword evidence="1" id="KW-0472">Membrane</keyword>
<keyword evidence="4" id="KW-1185">Reference proteome</keyword>
<feature type="transmembrane region" description="Helical" evidence="1">
    <location>
        <begin position="20"/>
        <end position="50"/>
    </location>
</feature>
<sequence length="168" mass="18757">MLSILAKLLKVLNSEQSPGQIAAAISLAAIVGFTPLFSLHNIVIFFFVLILRVNLTVFLVAWPLLTLLGVLIAPGAESIGLSILQNPSLIPFWESFYNTLIGRWSNFYFSGVIGGLVIGVITAVVLYPVSILLVNQYRTKLMQRFEQFHIVRLIKTTKFWQLYDSTAN</sequence>